<organism evidence="2">
    <name type="scientific">bioreactor metagenome</name>
    <dbReference type="NCBI Taxonomy" id="1076179"/>
    <lineage>
        <taxon>unclassified sequences</taxon>
        <taxon>metagenomes</taxon>
        <taxon>ecological metagenomes</taxon>
    </lineage>
</organism>
<comment type="caution">
    <text evidence="2">The sequence shown here is derived from an EMBL/GenBank/DDBJ whole genome shotgun (WGS) entry which is preliminary data.</text>
</comment>
<reference evidence="2" key="1">
    <citation type="submission" date="2019-08" db="EMBL/GenBank/DDBJ databases">
        <authorList>
            <person name="Kucharzyk K."/>
            <person name="Murdoch R.W."/>
            <person name="Higgins S."/>
            <person name="Loffler F."/>
        </authorList>
    </citation>
    <scope>NUCLEOTIDE SEQUENCE</scope>
</reference>
<accession>A0A645EPA2</accession>
<evidence type="ECO:0000313" key="2">
    <source>
        <dbReference type="EMBL" id="MPN03276.1"/>
    </source>
</evidence>
<protein>
    <submittedName>
        <fullName evidence="2">Uncharacterized protein</fullName>
    </submittedName>
</protein>
<gene>
    <name evidence="2" type="ORF">SDC9_150503</name>
</gene>
<name>A0A645EPA2_9ZZZZ</name>
<feature type="compositionally biased region" description="Basic and acidic residues" evidence="1">
    <location>
        <begin position="83"/>
        <end position="96"/>
    </location>
</feature>
<feature type="compositionally biased region" description="Basic residues" evidence="1">
    <location>
        <begin position="25"/>
        <end position="37"/>
    </location>
</feature>
<sequence length="160" mass="18838">MTAQQCQNKKPVGIAVEGFVDHQHRTDHHRAGRSRHRQAAELAPDGEDQHRHPRQPDQTQQPQRHLGRQSGFQQSGAKHRKERERIRNRFAMDHYQRQRAPVQFQRLRREVPFGPAHFPLRSIPRHEENQEAEDQQQQGRGQGKNFFTITRHNHTPSVTP</sequence>
<proteinExistence type="predicted"/>
<feature type="region of interest" description="Disordered" evidence="1">
    <location>
        <begin position="1"/>
        <end position="160"/>
    </location>
</feature>
<dbReference type="AlphaFoldDB" id="A0A645EPA2"/>
<feature type="compositionally biased region" description="Polar residues" evidence="1">
    <location>
        <begin position="145"/>
        <end position="160"/>
    </location>
</feature>
<dbReference type="EMBL" id="VSSQ01049202">
    <property type="protein sequence ID" value="MPN03276.1"/>
    <property type="molecule type" value="Genomic_DNA"/>
</dbReference>
<evidence type="ECO:0000256" key="1">
    <source>
        <dbReference type="SAM" id="MobiDB-lite"/>
    </source>
</evidence>